<dbReference type="EMBL" id="CP096115">
    <property type="protein sequence ID" value="UUX93259.1"/>
    <property type="molecule type" value="Genomic_DNA"/>
</dbReference>
<gene>
    <name evidence="1" type="ORF">L6E24_03800</name>
</gene>
<name>A0A9E7PN14_9EURY</name>
<dbReference type="RefSeq" id="WP_257743398.1">
    <property type="nucleotide sequence ID" value="NZ_CP096115.1"/>
</dbReference>
<keyword evidence="2" id="KW-1185">Reference proteome</keyword>
<protein>
    <submittedName>
        <fullName evidence="1">Uncharacterized protein</fullName>
    </submittedName>
</protein>
<proteinExistence type="predicted"/>
<dbReference type="AlphaFoldDB" id="A0A9E7PN14"/>
<organism evidence="1 2">
    <name type="scientific">Methanoplanus endosymbiosus</name>
    <dbReference type="NCBI Taxonomy" id="33865"/>
    <lineage>
        <taxon>Archaea</taxon>
        <taxon>Methanobacteriati</taxon>
        <taxon>Methanobacteriota</taxon>
        <taxon>Stenosarchaea group</taxon>
        <taxon>Methanomicrobia</taxon>
        <taxon>Methanomicrobiales</taxon>
        <taxon>Methanomicrobiaceae</taxon>
        <taxon>Methanoplanus</taxon>
    </lineage>
</organism>
<sequence>MKIDESNRLILEKLEFQEMATKPSTVTGAIPQRQQVTNSVIQEAL</sequence>
<reference evidence="1" key="1">
    <citation type="submission" date="2022-04" db="EMBL/GenBank/DDBJ databases">
        <title>Complete genome of Methanoplanus endosymbiosus DSM 3599.</title>
        <authorList>
            <person name="Chen S.-C."/>
            <person name="You Y.-T."/>
            <person name="Zhou Y.-Z."/>
            <person name="Lai M.-C."/>
        </authorList>
    </citation>
    <scope>NUCLEOTIDE SEQUENCE</scope>
    <source>
        <strain evidence="1">DSM 3599</strain>
    </source>
</reference>
<evidence type="ECO:0000313" key="1">
    <source>
        <dbReference type="EMBL" id="UUX93259.1"/>
    </source>
</evidence>
<dbReference type="GeneID" id="74306790"/>
<evidence type="ECO:0000313" key="2">
    <source>
        <dbReference type="Proteomes" id="UP001060368"/>
    </source>
</evidence>
<accession>A0A9E7PN14</accession>
<dbReference type="KEGG" id="mend:L6E24_03800"/>
<dbReference type="Proteomes" id="UP001060368">
    <property type="component" value="Chromosome"/>
</dbReference>